<gene>
    <name evidence="2" type="ORF">DIZ79_01345</name>
</gene>
<dbReference type="AlphaFoldDB" id="A0A370E2Y8"/>
<dbReference type="InterPro" id="IPR025295">
    <property type="entry name" value="eCIS_core_dom"/>
</dbReference>
<dbReference type="EMBL" id="QFXD01000023">
    <property type="protein sequence ID" value="RDH93193.1"/>
    <property type="molecule type" value="Genomic_DNA"/>
</dbReference>
<organism evidence="2 3">
    <name type="scientific">endosymbiont of Lamellibrachia luymesi</name>
    <dbReference type="NCBI Taxonomy" id="2200907"/>
    <lineage>
        <taxon>Bacteria</taxon>
        <taxon>Pseudomonadati</taxon>
        <taxon>Pseudomonadota</taxon>
        <taxon>Gammaproteobacteria</taxon>
        <taxon>sulfur-oxidizing symbionts</taxon>
    </lineage>
</organism>
<evidence type="ECO:0000259" key="1">
    <source>
        <dbReference type="Pfam" id="PF13699"/>
    </source>
</evidence>
<name>A0A370E2Y8_9GAMM</name>
<evidence type="ECO:0000313" key="2">
    <source>
        <dbReference type="EMBL" id="RDH93193.1"/>
    </source>
</evidence>
<evidence type="ECO:0000313" key="3">
    <source>
        <dbReference type="Proteomes" id="UP000255508"/>
    </source>
</evidence>
<sequence length="627" mass="67172">MNRDIRAYRPRRRRGIQTVDRQEQPFFAHAGKVSGKRSQSGAFFQAKLTIGQPGDQYEKEADNVATAVVQRSEHASSQQQQGFFTIQRRAGHGAATPYAPAGMAARLQSSKGNGSRLPTPTHREMSQSLGFDFSDVRLHTDSESVNLNRAVGAQAFTHGKDIYFNSGKYNPGTKRGKHLLAHELTHVVQQNRGAGGLQRSSMIQREIELDAANVPTGNYLFRVGGGITAGFFRRIKRFVGDGALTDNELNALRIYALQVRGSVNHAERLLMAAMLNPVNVPLLQAHGTGALSIAINTITAANRERVRNIGREQIPDALILQLWTAITTLGVDLERGMILLAEAEADAAATTEILRHAGPQFQRQATALIAYMETHSIPSLEVLGAMLNAASDSSSGDKVMAGIVYVIARTAGHSTAGQIRSGQIKIDALIPRAFRSLTAGNGAGAFYSPIGRTDQAKGDTLYLPTNLDVAAIDSRALVIHELTHAADDAASVGITQRPVLELEARAYTSQMRYIMDEILALPVAEQPAAIRGYRRSATSPMVQWATVLAARGNTARYQDICSRILVQAPTVSAANVTAALGMSEANITTRLETAIAALPNYARGTNTALDGLSGESVLGLVGAAAGP</sequence>
<reference evidence="2 3" key="1">
    <citation type="journal article" date="2018" name="ISME J.">
        <title>Endosymbiont genomes yield clues of tubeworm success.</title>
        <authorList>
            <person name="Li Y."/>
            <person name="Liles M.R."/>
            <person name="Halanych K.M."/>
        </authorList>
    </citation>
    <scope>NUCLEOTIDE SEQUENCE [LARGE SCALE GENOMIC DNA]</scope>
    <source>
        <strain evidence="2">A1422</strain>
    </source>
</reference>
<protein>
    <recommendedName>
        <fullName evidence="1">eCIS core domain-containing protein</fullName>
    </recommendedName>
</protein>
<dbReference type="Proteomes" id="UP000255508">
    <property type="component" value="Unassembled WGS sequence"/>
</dbReference>
<comment type="caution">
    <text evidence="2">The sequence shown here is derived from an EMBL/GenBank/DDBJ whole genome shotgun (WGS) entry which is preliminary data.</text>
</comment>
<feature type="domain" description="eCIS core" evidence="1">
    <location>
        <begin position="117"/>
        <end position="193"/>
    </location>
</feature>
<dbReference type="Pfam" id="PF13699">
    <property type="entry name" value="eCIS_core"/>
    <property type="match status" value="1"/>
</dbReference>
<proteinExistence type="predicted"/>
<accession>A0A370E2Y8</accession>